<dbReference type="PANTHER" id="PTHR35814:SF1">
    <property type="entry name" value="GLUTATHIONE S-TRANSFERASE-RELATED"/>
    <property type="match status" value="1"/>
</dbReference>
<sequence>MSLYISGFYCGLSGLLLLGLSALVVMVRVRTRVGIGDGQQPALIAAIRAQGNYVEYAPLVLLLLAAAEAAQLGALWLHIFGTIWLLGRLLHAYGMVKAEGGVHLARLIGILSTWITLLSLSVINIYYWGALTLSASH</sequence>
<dbReference type="PANTHER" id="PTHR35814">
    <property type="match status" value="1"/>
</dbReference>
<dbReference type="SUPFAM" id="SSF161084">
    <property type="entry name" value="MAPEG domain-like"/>
    <property type="match status" value="1"/>
</dbReference>
<gene>
    <name evidence="6" type="ORF">HR45_17765</name>
</gene>
<reference evidence="6 7" key="1">
    <citation type="submission" date="2014-06" db="EMBL/GenBank/DDBJ databases">
        <title>Shewanella sp. YQH10.</title>
        <authorList>
            <person name="Liu Y."/>
            <person name="Zeng R."/>
        </authorList>
    </citation>
    <scope>NUCLEOTIDE SEQUENCE [LARGE SCALE GENOMIC DNA]</scope>
    <source>
        <strain evidence="6 7">YQH10</strain>
    </source>
</reference>
<evidence type="ECO:0000256" key="1">
    <source>
        <dbReference type="ARBA" id="ARBA00004370"/>
    </source>
</evidence>
<feature type="transmembrane region" description="Helical" evidence="5">
    <location>
        <begin position="7"/>
        <end position="27"/>
    </location>
</feature>
<dbReference type="GO" id="GO:0016020">
    <property type="term" value="C:membrane"/>
    <property type="evidence" value="ECO:0007669"/>
    <property type="project" value="UniProtKB-SubCell"/>
</dbReference>
<keyword evidence="7" id="KW-1185">Reference proteome</keyword>
<evidence type="ECO:0000256" key="4">
    <source>
        <dbReference type="ARBA" id="ARBA00023136"/>
    </source>
</evidence>
<dbReference type="EMBL" id="JPEO01000022">
    <property type="protein sequence ID" value="KFZ36232.1"/>
    <property type="molecule type" value="Genomic_DNA"/>
</dbReference>
<organism evidence="6 7">
    <name type="scientific">Shewanella mangrovi</name>
    <dbReference type="NCBI Taxonomy" id="1515746"/>
    <lineage>
        <taxon>Bacteria</taxon>
        <taxon>Pseudomonadati</taxon>
        <taxon>Pseudomonadota</taxon>
        <taxon>Gammaproteobacteria</taxon>
        <taxon>Alteromonadales</taxon>
        <taxon>Shewanellaceae</taxon>
        <taxon>Shewanella</taxon>
    </lineage>
</organism>
<comment type="subcellular location">
    <subcellularLocation>
        <location evidence="1">Membrane</location>
    </subcellularLocation>
</comment>
<protein>
    <recommendedName>
        <fullName evidence="8">Glutathione S-transferase</fullName>
    </recommendedName>
</protein>
<feature type="transmembrane region" description="Helical" evidence="5">
    <location>
        <begin position="107"/>
        <end position="128"/>
    </location>
</feature>
<evidence type="ECO:0008006" key="8">
    <source>
        <dbReference type="Google" id="ProtNLM"/>
    </source>
</evidence>
<evidence type="ECO:0000256" key="5">
    <source>
        <dbReference type="SAM" id="Phobius"/>
    </source>
</evidence>
<accession>A0A094JAG1</accession>
<dbReference type="Proteomes" id="UP000029264">
    <property type="component" value="Unassembled WGS sequence"/>
</dbReference>
<dbReference type="Gene3D" id="1.20.120.550">
    <property type="entry name" value="Membrane associated eicosanoid/glutathione metabolism-like domain"/>
    <property type="match status" value="1"/>
</dbReference>
<name>A0A094JAG1_9GAMM</name>
<dbReference type="OrthoDB" id="8537976at2"/>
<keyword evidence="2 5" id="KW-0812">Transmembrane</keyword>
<dbReference type="InterPro" id="IPR023352">
    <property type="entry name" value="MAPEG-like_dom_sf"/>
</dbReference>
<comment type="caution">
    <text evidence="6">The sequence shown here is derived from an EMBL/GenBank/DDBJ whole genome shotgun (WGS) entry which is preliminary data.</text>
</comment>
<dbReference type="InterPro" id="IPR001129">
    <property type="entry name" value="Membr-assoc_MAPEG"/>
</dbReference>
<proteinExistence type="predicted"/>
<feature type="transmembrane region" description="Helical" evidence="5">
    <location>
        <begin position="59"/>
        <end position="86"/>
    </location>
</feature>
<keyword evidence="3 5" id="KW-1133">Transmembrane helix</keyword>
<keyword evidence="4 5" id="KW-0472">Membrane</keyword>
<dbReference type="eggNOG" id="COG3788">
    <property type="taxonomic scope" value="Bacteria"/>
</dbReference>
<evidence type="ECO:0000313" key="7">
    <source>
        <dbReference type="Proteomes" id="UP000029264"/>
    </source>
</evidence>
<evidence type="ECO:0000256" key="3">
    <source>
        <dbReference type="ARBA" id="ARBA00022989"/>
    </source>
</evidence>
<evidence type="ECO:0000313" key="6">
    <source>
        <dbReference type="EMBL" id="KFZ36232.1"/>
    </source>
</evidence>
<evidence type="ECO:0000256" key="2">
    <source>
        <dbReference type="ARBA" id="ARBA00022692"/>
    </source>
</evidence>
<dbReference type="AlphaFoldDB" id="A0A094JAG1"/>
<dbReference type="STRING" id="1515746.HR45_17765"/>
<dbReference type="RefSeq" id="WP_037445490.1">
    <property type="nucleotide sequence ID" value="NZ_JPEO01000022.1"/>
</dbReference>
<dbReference type="Pfam" id="PF01124">
    <property type="entry name" value="MAPEG"/>
    <property type="match status" value="1"/>
</dbReference>